<comment type="caution">
    <text evidence="1">The sequence shown here is derived from an EMBL/GenBank/DDBJ whole genome shotgun (WGS) entry which is preliminary data.</text>
</comment>
<dbReference type="AlphaFoldDB" id="A0A328P7Y9"/>
<dbReference type="Proteomes" id="UP000248926">
    <property type="component" value="Unassembled WGS sequence"/>
</dbReference>
<sequence>MGAPECLDERVAFERVVTGMLDRIQCIGCLVFTDEAAAPCRAMCEFAHVHPFSGDDGVLHLPEIVADHVVKDAQHDADPAHVIAEQCSQ</sequence>
<organism evidence="1 2">
    <name type="scientific">Dyella jiangningensis</name>
    <dbReference type="NCBI Taxonomy" id="1379159"/>
    <lineage>
        <taxon>Bacteria</taxon>
        <taxon>Pseudomonadati</taxon>
        <taxon>Pseudomonadota</taxon>
        <taxon>Gammaproteobacteria</taxon>
        <taxon>Lysobacterales</taxon>
        <taxon>Rhodanobacteraceae</taxon>
        <taxon>Dyella</taxon>
    </lineage>
</organism>
<protein>
    <submittedName>
        <fullName evidence="1">Uncharacterized protein</fullName>
    </submittedName>
</protein>
<proteinExistence type="predicted"/>
<dbReference type="EMBL" id="NFZS01000001">
    <property type="protein sequence ID" value="RAO78209.1"/>
    <property type="molecule type" value="Genomic_DNA"/>
</dbReference>
<name>A0A328P7Y9_9GAMM</name>
<evidence type="ECO:0000313" key="2">
    <source>
        <dbReference type="Proteomes" id="UP000248926"/>
    </source>
</evidence>
<accession>A0A328P7Y9</accession>
<evidence type="ECO:0000313" key="1">
    <source>
        <dbReference type="EMBL" id="RAO78209.1"/>
    </source>
</evidence>
<gene>
    <name evidence="1" type="ORF">CA260_10425</name>
</gene>
<reference evidence="1 2" key="1">
    <citation type="journal article" date="2018" name="Genet. Mol. Biol.">
        <title>The genome sequence of Dyella jiangningensis FCAV SCS01 from a lignocellulose-decomposing microbial consortium metagenome reveals potential for biotechnological applications.</title>
        <authorList>
            <person name="Desiderato J.G."/>
            <person name="Alvarenga D.O."/>
            <person name="Constancio M.T.L."/>
            <person name="Alves L.M.C."/>
            <person name="Varani A.M."/>
        </authorList>
    </citation>
    <scope>NUCLEOTIDE SEQUENCE [LARGE SCALE GENOMIC DNA]</scope>
    <source>
        <strain evidence="1 2">FCAV SCS01</strain>
    </source>
</reference>
<keyword evidence="2" id="KW-1185">Reference proteome</keyword>